<dbReference type="RefSeq" id="WP_078653317.1">
    <property type="nucleotide sequence ID" value="NZ_BAAASK010000019.1"/>
</dbReference>
<reference evidence="2 3" key="1">
    <citation type="journal article" date="2019" name="Int. J. Syst. Evol. Microbiol.">
        <title>The Global Catalogue of Microorganisms (GCM) 10K type strain sequencing project: providing services to taxonomists for standard genome sequencing and annotation.</title>
        <authorList>
            <consortium name="The Broad Institute Genomics Platform"/>
            <consortium name="The Broad Institute Genome Sequencing Center for Infectious Disease"/>
            <person name="Wu L."/>
            <person name="Ma J."/>
        </authorList>
    </citation>
    <scope>NUCLEOTIDE SEQUENCE [LARGE SCALE GENOMIC DNA]</scope>
    <source>
        <strain evidence="2 3">JCM 4531</strain>
    </source>
</reference>
<organism evidence="2 3">
    <name type="scientific">Streptomyces violaceolatus</name>
    <dbReference type="NCBI Taxonomy" id="67378"/>
    <lineage>
        <taxon>Bacteria</taxon>
        <taxon>Bacillati</taxon>
        <taxon>Actinomycetota</taxon>
        <taxon>Actinomycetes</taxon>
        <taxon>Kitasatosporales</taxon>
        <taxon>Streptomycetaceae</taxon>
        <taxon>Streptomyces</taxon>
        <taxon>Streptomyces violaceoruber group</taxon>
    </lineage>
</organism>
<keyword evidence="1" id="KW-0812">Transmembrane</keyword>
<name>A0ABN3T8A9_9ACTN</name>
<evidence type="ECO:0008006" key="4">
    <source>
        <dbReference type="Google" id="ProtNLM"/>
    </source>
</evidence>
<comment type="caution">
    <text evidence="2">The sequence shown here is derived from an EMBL/GenBank/DDBJ whole genome shotgun (WGS) entry which is preliminary data.</text>
</comment>
<keyword evidence="3" id="KW-1185">Reference proteome</keyword>
<feature type="transmembrane region" description="Helical" evidence="1">
    <location>
        <begin position="6"/>
        <end position="27"/>
    </location>
</feature>
<dbReference type="EMBL" id="BAAASK010000019">
    <property type="protein sequence ID" value="GAA2693990.1"/>
    <property type="molecule type" value="Genomic_DNA"/>
</dbReference>
<keyword evidence="1" id="KW-1133">Transmembrane helix</keyword>
<evidence type="ECO:0000313" key="2">
    <source>
        <dbReference type="EMBL" id="GAA2693990.1"/>
    </source>
</evidence>
<gene>
    <name evidence="2" type="ORF">GCM10010310_53970</name>
</gene>
<accession>A0ABN3T8A9</accession>
<dbReference type="GeneID" id="91386398"/>
<proteinExistence type="predicted"/>
<protein>
    <recommendedName>
        <fullName evidence="4">Secreted protein</fullName>
    </recommendedName>
</protein>
<dbReference type="Proteomes" id="UP001499989">
    <property type="component" value="Unassembled WGS sequence"/>
</dbReference>
<keyword evidence="1" id="KW-0472">Membrane</keyword>
<sequence>MSDGIIVAIGGWGATVVAAVVAAWAALRARRKLDGDVSIFDVWVCEGADLLAEPETDVQLLNAIVPDRPLLDIAVRNDGDRKGLVRRLKVELKGALYVPPIDSPSVVRMPVPVSEPGVMSERRIGPSGSYAINFPLLEGSYGKTVNLEIDPGDVDRFALSLVAKDAARGREFYQVRLFLEGGKGRKVRRQTMSEPMMVPAYGPPSWESPAEIKEYISQIANRVRELAPQGLAEVAVIFNGSFYPHAIGMEEYVSFYENKLKVLATALRACLKHSAHEDRIRGWIDEVERDLTETEQLRRHAADLRATGRHP</sequence>
<evidence type="ECO:0000256" key="1">
    <source>
        <dbReference type="SAM" id="Phobius"/>
    </source>
</evidence>
<evidence type="ECO:0000313" key="3">
    <source>
        <dbReference type="Proteomes" id="UP001499989"/>
    </source>
</evidence>